<comment type="caution">
    <text evidence="1">The sequence shown here is derived from an EMBL/GenBank/DDBJ whole genome shotgun (WGS) entry which is preliminary data.</text>
</comment>
<sequence>MGDDTSELRNLFGLVSDIFDSSCLFELCSSTSMHRTSLQRSSEFPSECSLASSRCRSISKKFGILTDNRGEEESVGREFSPKPGCWKKFSSELLLCSSEI</sequence>
<dbReference type="OrthoDB" id="10305196at2759"/>
<dbReference type="AlphaFoldDB" id="A0A2P5DE62"/>
<evidence type="ECO:0000313" key="2">
    <source>
        <dbReference type="Proteomes" id="UP000237105"/>
    </source>
</evidence>
<reference evidence="2" key="1">
    <citation type="submission" date="2016-06" db="EMBL/GenBank/DDBJ databases">
        <title>Parallel loss of symbiosis genes in relatives of nitrogen-fixing non-legume Parasponia.</title>
        <authorList>
            <person name="Van Velzen R."/>
            <person name="Holmer R."/>
            <person name="Bu F."/>
            <person name="Rutten L."/>
            <person name="Van Zeijl A."/>
            <person name="Liu W."/>
            <person name="Santuari L."/>
            <person name="Cao Q."/>
            <person name="Sharma T."/>
            <person name="Shen D."/>
            <person name="Roswanjaya Y."/>
            <person name="Wardhani T."/>
            <person name="Kalhor M.S."/>
            <person name="Jansen J."/>
            <person name="Van den Hoogen J."/>
            <person name="Gungor B."/>
            <person name="Hartog M."/>
            <person name="Hontelez J."/>
            <person name="Verver J."/>
            <person name="Yang W.-C."/>
            <person name="Schijlen E."/>
            <person name="Repin R."/>
            <person name="Schilthuizen M."/>
            <person name="Schranz E."/>
            <person name="Heidstra R."/>
            <person name="Miyata K."/>
            <person name="Fedorova E."/>
            <person name="Kohlen W."/>
            <person name="Bisseling T."/>
            <person name="Smit S."/>
            <person name="Geurts R."/>
        </authorList>
    </citation>
    <scope>NUCLEOTIDE SEQUENCE [LARGE SCALE GENOMIC DNA]</scope>
    <source>
        <strain evidence="2">cv. WU1-14</strain>
    </source>
</reference>
<dbReference type="EMBL" id="JXTB01000044">
    <property type="protein sequence ID" value="PON71567.1"/>
    <property type="molecule type" value="Genomic_DNA"/>
</dbReference>
<evidence type="ECO:0000313" key="1">
    <source>
        <dbReference type="EMBL" id="PON71567.1"/>
    </source>
</evidence>
<keyword evidence="2" id="KW-1185">Reference proteome</keyword>
<dbReference type="Proteomes" id="UP000237105">
    <property type="component" value="Unassembled WGS sequence"/>
</dbReference>
<gene>
    <name evidence="1" type="ORF">PanWU01x14_073640</name>
</gene>
<protein>
    <submittedName>
        <fullName evidence="1">Uncharacterized protein</fullName>
    </submittedName>
</protein>
<accession>A0A2P5DE62</accession>
<name>A0A2P5DE62_PARAD</name>
<organism evidence="1 2">
    <name type="scientific">Parasponia andersonii</name>
    <name type="common">Sponia andersonii</name>
    <dbReference type="NCBI Taxonomy" id="3476"/>
    <lineage>
        <taxon>Eukaryota</taxon>
        <taxon>Viridiplantae</taxon>
        <taxon>Streptophyta</taxon>
        <taxon>Embryophyta</taxon>
        <taxon>Tracheophyta</taxon>
        <taxon>Spermatophyta</taxon>
        <taxon>Magnoliopsida</taxon>
        <taxon>eudicotyledons</taxon>
        <taxon>Gunneridae</taxon>
        <taxon>Pentapetalae</taxon>
        <taxon>rosids</taxon>
        <taxon>fabids</taxon>
        <taxon>Rosales</taxon>
        <taxon>Cannabaceae</taxon>
        <taxon>Parasponia</taxon>
    </lineage>
</organism>
<proteinExistence type="predicted"/>